<dbReference type="OrthoDB" id="9802690at2"/>
<dbReference type="InterPro" id="IPR009279">
    <property type="entry name" value="Portal_Mu"/>
</dbReference>
<dbReference type="AlphaFoldDB" id="A0A0F7KAK4"/>
<reference evidence="1 3" key="2">
    <citation type="journal article" date="2016" name="Genome Announc.">
        <title>Genome Sequence of Nitrosomonas communis Strain Nm2, a Mesophilic Ammonia-Oxidizing Bacterium Isolated from Mediterranean Soil.</title>
        <authorList>
            <person name="Kozlowski J.A."/>
            <person name="Kits K.D."/>
            <person name="Stein L.Y."/>
        </authorList>
    </citation>
    <scope>NUCLEOTIDE SEQUENCE [LARGE SCALE GENOMIC DNA]</scope>
    <source>
        <strain evidence="1 3">Nm2</strain>
    </source>
</reference>
<dbReference type="EMBL" id="CP011451">
    <property type="protein sequence ID" value="AKH37290.1"/>
    <property type="molecule type" value="Genomic_DNA"/>
</dbReference>
<dbReference type="EMBL" id="VNHT01000038">
    <property type="protein sequence ID" value="TYP84724.1"/>
    <property type="molecule type" value="Genomic_DNA"/>
</dbReference>
<evidence type="ECO:0000313" key="1">
    <source>
        <dbReference type="EMBL" id="AKH37290.1"/>
    </source>
</evidence>
<dbReference type="Proteomes" id="UP000034156">
    <property type="component" value="Chromosome"/>
</dbReference>
<protein>
    <submittedName>
        <fullName evidence="1">Mu-like prophage FluMu protein gp29</fullName>
    </submittedName>
    <submittedName>
        <fullName evidence="2">Phage gp29-like protein</fullName>
    </submittedName>
</protein>
<dbReference type="PATRIC" id="fig|44574.3.peg.1185"/>
<dbReference type="Pfam" id="PF06074">
    <property type="entry name" value="Portal_Mu"/>
    <property type="match status" value="1"/>
</dbReference>
<organism evidence="1 3">
    <name type="scientific">Nitrosomonas communis</name>
    <dbReference type="NCBI Taxonomy" id="44574"/>
    <lineage>
        <taxon>Bacteria</taxon>
        <taxon>Pseudomonadati</taxon>
        <taxon>Pseudomonadota</taxon>
        <taxon>Betaproteobacteria</taxon>
        <taxon>Nitrosomonadales</taxon>
        <taxon>Nitrosomonadaceae</taxon>
        <taxon>Nitrosomonas</taxon>
    </lineage>
</organism>
<proteinExistence type="predicted"/>
<evidence type="ECO:0000313" key="3">
    <source>
        <dbReference type="Proteomes" id="UP000034156"/>
    </source>
</evidence>
<name>A0A0F7KAK4_9PROT</name>
<dbReference type="Proteomes" id="UP000324176">
    <property type="component" value="Unassembled WGS sequence"/>
</dbReference>
<reference evidence="2 4" key="3">
    <citation type="submission" date="2019-07" db="EMBL/GenBank/DDBJ databases">
        <title>Active sludge and wastewater microbial communities from Klosterneuburg, Austria.</title>
        <authorList>
            <person name="Wagner M."/>
        </authorList>
    </citation>
    <scope>NUCLEOTIDE SEQUENCE [LARGE SCALE GENOMIC DNA]</scope>
    <source>
        <strain evidence="2 4">Nm2</strain>
    </source>
</reference>
<evidence type="ECO:0000313" key="2">
    <source>
        <dbReference type="EMBL" id="TYP84724.1"/>
    </source>
</evidence>
<accession>A0A0F7KAK4</accession>
<sequence>MVKLVDMYGNPIDTGKLKEAQSARVGQLHQEFAAHPSRGLTPAKLARILESAEQGDIRAQHDLFLDMEEKDGHIFSEMSKRKRALLTGNWDIAPPRNPSAKEKKIAAAVKELLLDVSNLEDVILDCLDAIGHGFTCLEYEWQRLGNNWLPKAIHHRPQSWFMTDRATRTQIRLRDMSLDGAQLQPFGWITHVHKAKSGYLSRAGLHRVLAWPFLFKNYSVRDLAEFLEIYGLPLRLGTYPSGSGDDEKATLLRAVMQIGHDAAGIIPEGMSIDFKEAAKGSHDPYQAMMDWCERTQSKTILGGTLTSQADGKSSTNALGNVHNEVRHDLMVSDSLQLCGTLTRDLVVPIMVLNIGGIEDMRRIPRFTIDLREPEDLGLYAEALPKLVDVGLPVPVSWAQDKLRIPAPEKNEPVLMRSQPALPDAAPPQPSASATAIATATAQCGLDEFDLFSDELASDWERVTDPLIAPVLELAATTSSLDEFRTKMAGLIESMDTSRLTETLAQGQFAAAIYGRVRNQKANE</sequence>
<keyword evidence="3" id="KW-1185">Reference proteome</keyword>
<evidence type="ECO:0000313" key="4">
    <source>
        <dbReference type="Proteomes" id="UP000324176"/>
    </source>
</evidence>
<gene>
    <name evidence="1" type="ORF">AAW31_04895</name>
    <name evidence="2" type="ORF">BCL69_103834</name>
</gene>
<dbReference type="KEGG" id="nco:AAW31_04895"/>
<dbReference type="RefSeq" id="WP_046849379.1">
    <property type="nucleotide sequence ID" value="NZ_CP011451.1"/>
</dbReference>
<reference evidence="3" key="1">
    <citation type="submission" date="2015-05" db="EMBL/GenBank/DDBJ databases">
        <title>Draft genome of Nitrosomonas communis strain Nm2.</title>
        <authorList>
            <person name="Kozlowski J.A."/>
            <person name="Kits K.D."/>
            <person name="Stein L.Y."/>
        </authorList>
    </citation>
    <scope>NUCLEOTIDE SEQUENCE [LARGE SCALE GENOMIC DNA]</scope>
    <source>
        <strain evidence="3">Nm2</strain>
    </source>
</reference>